<feature type="disulfide bond" evidence="5">
    <location>
        <begin position="36"/>
        <end position="45"/>
    </location>
</feature>
<keyword evidence="2" id="KW-0732">Signal</keyword>
<comment type="caution">
    <text evidence="5">Lacks conserved residue(s) required for the propagation of feature annotation.</text>
</comment>
<reference evidence="7 8" key="1">
    <citation type="submission" date="2018-08" db="EMBL/GenBank/DDBJ databases">
        <authorList>
            <person name="Laetsch R D."/>
            <person name="Stevens L."/>
            <person name="Kumar S."/>
            <person name="Blaxter L. M."/>
        </authorList>
    </citation>
    <scope>NUCLEOTIDE SEQUENCE [LARGE SCALE GENOMIC DNA]</scope>
</reference>
<evidence type="ECO:0000256" key="2">
    <source>
        <dbReference type="ARBA" id="ARBA00022729"/>
    </source>
</evidence>
<evidence type="ECO:0000256" key="4">
    <source>
        <dbReference type="ARBA" id="ARBA00023157"/>
    </source>
</evidence>
<keyword evidence="1 5" id="KW-0245">EGF-like domain</keyword>
<dbReference type="PANTHER" id="PTHR12916">
    <property type="entry name" value="CYTOCHROME C OXIDASE POLYPEPTIDE VIC-2"/>
    <property type="match status" value="1"/>
</dbReference>
<feature type="non-terminal residue" evidence="7">
    <location>
        <position position="1"/>
    </location>
</feature>
<organism evidence="7 8">
    <name type="scientific">Acanthocheilonema viteae</name>
    <name type="common">Filarial nematode worm</name>
    <name type="synonym">Dipetalonema viteae</name>
    <dbReference type="NCBI Taxonomy" id="6277"/>
    <lineage>
        <taxon>Eukaryota</taxon>
        <taxon>Metazoa</taxon>
        <taxon>Ecdysozoa</taxon>
        <taxon>Nematoda</taxon>
        <taxon>Chromadorea</taxon>
        <taxon>Rhabditida</taxon>
        <taxon>Spirurina</taxon>
        <taxon>Spiruromorpha</taxon>
        <taxon>Filarioidea</taxon>
        <taxon>Onchocercidae</taxon>
        <taxon>Acanthocheilonema</taxon>
    </lineage>
</organism>
<proteinExistence type="predicted"/>
<dbReference type="CDD" id="cd00054">
    <property type="entry name" value="EGF_CA"/>
    <property type="match status" value="2"/>
</dbReference>
<dbReference type="STRING" id="6277.A0A498SZN7"/>
<evidence type="ECO:0000313" key="8">
    <source>
        <dbReference type="Proteomes" id="UP000276991"/>
    </source>
</evidence>
<dbReference type="PROSITE" id="PS00022">
    <property type="entry name" value="EGF_1"/>
    <property type="match status" value="2"/>
</dbReference>
<dbReference type="AlphaFoldDB" id="A0A498SZN7"/>
<feature type="domain" description="EGF-like" evidence="6">
    <location>
        <begin position="48"/>
        <end position="86"/>
    </location>
</feature>
<dbReference type="Pfam" id="PF00008">
    <property type="entry name" value="EGF"/>
    <property type="match status" value="1"/>
</dbReference>
<dbReference type="FunFam" id="2.10.25.10:FF:000095">
    <property type="entry name" value="Notch, isoform B"/>
    <property type="match status" value="1"/>
</dbReference>
<feature type="disulfide bond" evidence="5">
    <location>
        <begin position="76"/>
        <end position="85"/>
    </location>
</feature>
<dbReference type="InterPro" id="IPR001881">
    <property type="entry name" value="EGF-like_Ca-bd_dom"/>
</dbReference>
<evidence type="ECO:0000313" key="7">
    <source>
        <dbReference type="EMBL" id="VBB35593.1"/>
    </source>
</evidence>
<dbReference type="PANTHER" id="PTHR12916:SF4">
    <property type="entry name" value="UNINFLATABLE, ISOFORM C"/>
    <property type="match status" value="1"/>
</dbReference>
<protein>
    <recommendedName>
        <fullName evidence="6">EGF-like domain-containing protein</fullName>
    </recommendedName>
</protein>
<dbReference type="Gene3D" id="2.10.25.10">
    <property type="entry name" value="Laminin"/>
    <property type="match status" value="2"/>
</dbReference>
<keyword evidence="8" id="KW-1185">Reference proteome</keyword>
<evidence type="ECO:0000256" key="1">
    <source>
        <dbReference type="ARBA" id="ARBA00022536"/>
    </source>
</evidence>
<dbReference type="SUPFAM" id="SSF57196">
    <property type="entry name" value="EGF/Laminin"/>
    <property type="match status" value="2"/>
</dbReference>
<dbReference type="GO" id="GO:0005509">
    <property type="term" value="F:calcium ion binding"/>
    <property type="evidence" value="ECO:0007669"/>
    <property type="project" value="InterPro"/>
</dbReference>
<gene>
    <name evidence="7" type="ORF">NAV_LOCUS10384</name>
</gene>
<sequence length="121" mass="13078">TGSRCQFGPDECIGMSCPNGGVCHDLPGLGTTKCICRTGFTGPDCSQIVDPCFMDNPCKHGADCVPLQLGRFKCKCLPGWTGPTCSINIGLINCFFFSPLNILIKYSIINNDFLTLNHNNI</sequence>
<evidence type="ECO:0000256" key="3">
    <source>
        <dbReference type="ARBA" id="ARBA00022737"/>
    </source>
</evidence>
<dbReference type="InterPro" id="IPR000742">
    <property type="entry name" value="EGF"/>
</dbReference>
<dbReference type="EMBL" id="UPTC01006697">
    <property type="protein sequence ID" value="VBB35593.1"/>
    <property type="molecule type" value="Genomic_DNA"/>
</dbReference>
<feature type="domain" description="EGF-like" evidence="6">
    <location>
        <begin position="8"/>
        <end position="46"/>
    </location>
</feature>
<dbReference type="PROSITE" id="PS50026">
    <property type="entry name" value="EGF_3"/>
    <property type="match status" value="2"/>
</dbReference>
<keyword evidence="4 5" id="KW-1015">Disulfide bond</keyword>
<feature type="disulfide bond" evidence="5">
    <location>
        <begin position="17"/>
        <end position="34"/>
    </location>
</feature>
<name>A0A498SZN7_ACAVI</name>
<evidence type="ECO:0000259" key="6">
    <source>
        <dbReference type="PROSITE" id="PS50026"/>
    </source>
</evidence>
<dbReference type="Proteomes" id="UP000276991">
    <property type="component" value="Unassembled WGS sequence"/>
</dbReference>
<dbReference type="SMART" id="SM00181">
    <property type="entry name" value="EGF"/>
    <property type="match status" value="2"/>
</dbReference>
<dbReference type="OrthoDB" id="5812963at2759"/>
<dbReference type="SMART" id="SM00179">
    <property type="entry name" value="EGF_CA"/>
    <property type="match status" value="2"/>
</dbReference>
<keyword evidence="3" id="KW-0677">Repeat</keyword>
<evidence type="ECO:0000256" key="5">
    <source>
        <dbReference type="PROSITE-ProRule" id="PRU00076"/>
    </source>
</evidence>
<accession>A0A498SZN7</accession>
<dbReference type="PROSITE" id="PS01186">
    <property type="entry name" value="EGF_2"/>
    <property type="match status" value="2"/>
</dbReference>